<dbReference type="Proteomes" id="UP000006222">
    <property type="component" value="Unassembled WGS sequence"/>
</dbReference>
<dbReference type="AlphaFoldDB" id="F2AZ21"/>
<dbReference type="PATRIC" id="fig|991778.3.peg.5269"/>
<dbReference type="EMBL" id="AFAR01000254">
    <property type="protein sequence ID" value="EGF25049.1"/>
    <property type="molecule type" value="Genomic_DNA"/>
</dbReference>
<organism evidence="1 2">
    <name type="scientific">Rhodopirellula baltica WH47</name>
    <dbReference type="NCBI Taxonomy" id="991778"/>
    <lineage>
        <taxon>Bacteria</taxon>
        <taxon>Pseudomonadati</taxon>
        <taxon>Planctomycetota</taxon>
        <taxon>Planctomycetia</taxon>
        <taxon>Pirellulales</taxon>
        <taxon>Pirellulaceae</taxon>
        <taxon>Rhodopirellula</taxon>
    </lineage>
</organism>
<comment type="caution">
    <text evidence="1">The sequence shown here is derived from an EMBL/GenBank/DDBJ whole genome shotgun (WGS) entry which is preliminary data.</text>
</comment>
<evidence type="ECO:0000313" key="2">
    <source>
        <dbReference type="Proteomes" id="UP000006222"/>
    </source>
</evidence>
<gene>
    <name evidence="1" type="ORF">RBWH47_02278</name>
</gene>
<name>F2AZ21_RHOBT</name>
<evidence type="ECO:0000313" key="1">
    <source>
        <dbReference type="EMBL" id="EGF25049.1"/>
    </source>
</evidence>
<accession>F2AZ21</accession>
<sequence length="134" mass="15157">MTDPIALRNLSKIRNFPSRIFPTNRFRRCKDAPMAIGPLTDTTTLSIDRLYDLYHAIAERDHAFRLQAQYGSTPPPKGHCEFRPLGRQTFVQRVLHYDSLPAEVGAAFRARLSRQAEAYGVDPLSKTLNKTNAA</sequence>
<reference evidence="1 2" key="1">
    <citation type="journal article" date="2013" name="Mar. Genomics">
        <title>Expression of sulfatases in Rhodopirellula baltica and the diversity of sulfatases in the genus Rhodopirellula.</title>
        <authorList>
            <person name="Wegner C.E."/>
            <person name="Richter-Heitmann T."/>
            <person name="Klindworth A."/>
            <person name="Klockow C."/>
            <person name="Richter M."/>
            <person name="Achstetter T."/>
            <person name="Glockner F.O."/>
            <person name="Harder J."/>
        </authorList>
    </citation>
    <scope>NUCLEOTIDE SEQUENCE [LARGE SCALE GENOMIC DNA]</scope>
    <source>
        <strain evidence="1 2">WH47</strain>
    </source>
</reference>
<protein>
    <submittedName>
        <fullName evidence="1">Uncharacterized protein</fullName>
    </submittedName>
</protein>
<proteinExistence type="predicted"/>